<dbReference type="InterPro" id="IPR014043">
    <property type="entry name" value="Acyl_transferase_dom"/>
</dbReference>
<reference evidence="6 7" key="1">
    <citation type="journal article" date="2021" name="MBio">
        <title>A New Model Trypanosomatid, Novymonas esmeraldas: Genomic Perception of Its 'Candidatus Pandoraea novymonadis' Endosymbiont.</title>
        <authorList>
            <person name="Zakharova A."/>
            <person name="Saura A."/>
            <person name="Butenko A."/>
            <person name="Podesvova L."/>
            <person name="Warmusova S."/>
            <person name="Kostygov A.Y."/>
            <person name="Nenarokova A."/>
            <person name="Lukes J."/>
            <person name="Opperdoes F.R."/>
            <person name="Yurchenko V."/>
        </authorList>
    </citation>
    <scope>NUCLEOTIDE SEQUENCE [LARGE SCALE GENOMIC DNA]</scope>
    <source>
        <strain evidence="6 7">E262AT.01</strain>
    </source>
</reference>
<evidence type="ECO:0000313" key="7">
    <source>
        <dbReference type="Proteomes" id="UP001430356"/>
    </source>
</evidence>
<gene>
    <name evidence="6" type="ORF">NESM_000187400</name>
</gene>
<dbReference type="InterPro" id="IPR001227">
    <property type="entry name" value="Ac_transferase_dom_sf"/>
</dbReference>
<comment type="catalytic activity">
    <reaction evidence="4">
        <text>holo-[ACP] + malonyl-CoA = malonyl-[ACP] + CoA</text>
        <dbReference type="Rhea" id="RHEA:41792"/>
        <dbReference type="Rhea" id="RHEA-COMP:9623"/>
        <dbReference type="Rhea" id="RHEA-COMP:9685"/>
        <dbReference type="ChEBI" id="CHEBI:57287"/>
        <dbReference type="ChEBI" id="CHEBI:57384"/>
        <dbReference type="ChEBI" id="CHEBI:64479"/>
        <dbReference type="ChEBI" id="CHEBI:78449"/>
        <dbReference type="EC" id="2.3.1.39"/>
    </reaction>
</comment>
<feature type="domain" description="Malonyl-CoA:ACP transacylase (MAT)" evidence="5">
    <location>
        <begin position="6"/>
        <end position="518"/>
    </location>
</feature>
<evidence type="ECO:0000256" key="4">
    <source>
        <dbReference type="ARBA" id="ARBA00048462"/>
    </source>
</evidence>
<evidence type="ECO:0000256" key="1">
    <source>
        <dbReference type="ARBA" id="ARBA00013258"/>
    </source>
</evidence>
<dbReference type="Pfam" id="PF00698">
    <property type="entry name" value="Acyl_transf_1"/>
    <property type="match status" value="1"/>
</dbReference>
<dbReference type="SUPFAM" id="SSF52151">
    <property type="entry name" value="FabD/lysophospholipase-like"/>
    <property type="match status" value="2"/>
</dbReference>
<evidence type="ECO:0000313" key="6">
    <source>
        <dbReference type="EMBL" id="KAK7201257.1"/>
    </source>
</evidence>
<dbReference type="Proteomes" id="UP001430356">
    <property type="component" value="Unassembled WGS sequence"/>
</dbReference>
<organism evidence="6 7">
    <name type="scientific">Novymonas esmeraldas</name>
    <dbReference type="NCBI Taxonomy" id="1808958"/>
    <lineage>
        <taxon>Eukaryota</taxon>
        <taxon>Discoba</taxon>
        <taxon>Euglenozoa</taxon>
        <taxon>Kinetoplastea</taxon>
        <taxon>Metakinetoplastina</taxon>
        <taxon>Trypanosomatida</taxon>
        <taxon>Trypanosomatidae</taxon>
        <taxon>Novymonas</taxon>
    </lineage>
</organism>
<comment type="caution">
    <text evidence="6">The sequence shown here is derived from an EMBL/GenBank/DDBJ whole genome shotgun (WGS) entry which is preliminary data.</text>
</comment>
<dbReference type="PANTHER" id="PTHR42681">
    <property type="entry name" value="MALONYL-COA-ACYL CARRIER PROTEIN TRANSACYLASE, MITOCHONDRIAL"/>
    <property type="match status" value="1"/>
</dbReference>
<protein>
    <recommendedName>
        <fullName evidence="1">[acyl-carrier-protein] S-malonyltransferase</fullName>
        <ecNumber evidence="1">2.3.1.39</ecNumber>
    </recommendedName>
</protein>
<dbReference type="InterPro" id="IPR016035">
    <property type="entry name" value="Acyl_Trfase/lysoPLipase"/>
</dbReference>
<evidence type="ECO:0000259" key="5">
    <source>
        <dbReference type="SMART" id="SM00827"/>
    </source>
</evidence>
<dbReference type="EMBL" id="JAECZO010000013">
    <property type="protein sequence ID" value="KAK7201257.1"/>
    <property type="molecule type" value="Genomic_DNA"/>
</dbReference>
<dbReference type="EC" id="2.3.1.39" evidence="1"/>
<dbReference type="PANTHER" id="PTHR42681:SF1">
    <property type="entry name" value="MALONYL-COA-ACYL CARRIER PROTEIN TRANSACYLASE, MITOCHONDRIAL"/>
    <property type="match status" value="1"/>
</dbReference>
<proteinExistence type="predicted"/>
<dbReference type="InterPro" id="IPR050858">
    <property type="entry name" value="Mal-CoA-ACP_Trans/PKS_FabD"/>
</dbReference>
<keyword evidence="7" id="KW-1185">Reference proteome</keyword>
<accession>A0AAW0F3U6</accession>
<keyword evidence="3" id="KW-0012">Acyltransferase</keyword>
<name>A0AAW0F3U6_9TRYP</name>
<dbReference type="Gene3D" id="3.30.70.2430">
    <property type="match status" value="1"/>
</dbReference>
<dbReference type="GO" id="GO:0006633">
    <property type="term" value="P:fatty acid biosynthetic process"/>
    <property type="evidence" value="ECO:0007669"/>
    <property type="project" value="TreeGrafter"/>
</dbReference>
<evidence type="ECO:0000256" key="3">
    <source>
        <dbReference type="ARBA" id="ARBA00023315"/>
    </source>
</evidence>
<sequence>MRNALVFSGQGTHAKGMCLPLLDDPAVAQVWGRMTDCMTRNFGISLQHVLQENPKRLTARADAFAVDEVCKRPCNQLLNTQESAPRTHVITHEEGVMQFTYLTQPCVLAAQLLAYETLKLRSPQVFNRQLSCIAGHSLGEFTALTALGVFSPETAVDLTFKRGLLMEQACDGIPRGNWKLYACSPQRSGISSDDDKVDGVFFALVNAIAHALAHTSSFVEVVNNNLRRQQYVVAGDLVGLAVLGKCLDPQFRANCTSGDDVESLVSHALSSVSVDNRDGISKNPNKVDDVDFTTSSAQKYGSRAIFRRFSKGADDGFTPALQELTHLTLEEDGRSGLKKKSWFIPLTVEVPFHSSKLRLAMDKFLPVVRSALPDEAALRQLFSISSSGLLDEADRCHPLWVTNLTGRVFDPLNSRFQHSVLEHICQPNIGEVHHNGRFSSTLIHDTFKNAAAEGNVREMTAALLAAQLAHPVQWTLSMEEMVLAQGCTRIQEASPQKNMSEMFRRASFCVGDAQQGGPQLQVSSFPKESPLF</sequence>
<keyword evidence="2 6" id="KW-0808">Transferase</keyword>
<dbReference type="Gene3D" id="3.40.366.10">
    <property type="entry name" value="Malonyl-Coenzyme A Acyl Carrier Protein, domain 2"/>
    <property type="match status" value="1"/>
</dbReference>
<evidence type="ECO:0000256" key="2">
    <source>
        <dbReference type="ARBA" id="ARBA00022679"/>
    </source>
</evidence>
<dbReference type="AlphaFoldDB" id="A0AAW0F3U6"/>
<dbReference type="SMART" id="SM00827">
    <property type="entry name" value="PKS_AT"/>
    <property type="match status" value="1"/>
</dbReference>
<dbReference type="GO" id="GO:0004314">
    <property type="term" value="F:[acyl-carrier-protein] S-malonyltransferase activity"/>
    <property type="evidence" value="ECO:0007669"/>
    <property type="project" value="UniProtKB-EC"/>
</dbReference>